<proteinExistence type="predicted"/>
<dbReference type="AlphaFoldDB" id="A0A917A7E4"/>
<dbReference type="InterPro" id="IPR029039">
    <property type="entry name" value="Flavoprotein-like_sf"/>
</dbReference>
<evidence type="ECO:0000313" key="3">
    <source>
        <dbReference type="Proteomes" id="UP000660801"/>
    </source>
</evidence>
<dbReference type="PANTHER" id="PTHR30543">
    <property type="entry name" value="CHROMATE REDUCTASE"/>
    <property type="match status" value="1"/>
</dbReference>
<comment type="caution">
    <text evidence="2">The sequence shown here is derived from an EMBL/GenBank/DDBJ whole genome shotgun (WGS) entry which is preliminary data.</text>
</comment>
<dbReference type="OrthoDB" id="9812295at2"/>
<dbReference type="SUPFAM" id="SSF52218">
    <property type="entry name" value="Flavoproteins"/>
    <property type="match status" value="1"/>
</dbReference>
<dbReference type="Proteomes" id="UP000660801">
    <property type="component" value="Unassembled WGS sequence"/>
</dbReference>
<reference evidence="2" key="2">
    <citation type="submission" date="2020-09" db="EMBL/GenBank/DDBJ databases">
        <authorList>
            <person name="Sun Q."/>
            <person name="Zhou Y."/>
        </authorList>
    </citation>
    <scope>NUCLEOTIDE SEQUENCE</scope>
    <source>
        <strain evidence="2">CGMCC 1.15533</strain>
    </source>
</reference>
<gene>
    <name evidence="2" type="ORF">GCM10011510_11240</name>
</gene>
<evidence type="ECO:0000259" key="1">
    <source>
        <dbReference type="Pfam" id="PF03358"/>
    </source>
</evidence>
<feature type="domain" description="NADPH-dependent FMN reductase-like" evidence="1">
    <location>
        <begin position="4"/>
        <end position="144"/>
    </location>
</feature>
<organism evidence="2 3">
    <name type="scientific">Streptococcus himalayensis</name>
    <dbReference type="NCBI Taxonomy" id="1888195"/>
    <lineage>
        <taxon>Bacteria</taxon>
        <taxon>Bacillati</taxon>
        <taxon>Bacillota</taxon>
        <taxon>Bacilli</taxon>
        <taxon>Lactobacillales</taxon>
        <taxon>Streptococcaceae</taxon>
        <taxon>Streptococcus</taxon>
    </lineage>
</organism>
<reference evidence="2" key="1">
    <citation type="journal article" date="2014" name="Int. J. Syst. Evol. Microbiol.">
        <title>Complete genome sequence of Corynebacterium casei LMG S-19264T (=DSM 44701T), isolated from a smear-ripened cheese.</title>
        <authorList>
            <consortium name="US DOE Joint Genome Institute (JGI-PGF)"/>
            <person name="Walter F."/>
            <person name="Albersmeier A."/>
            <person name="Kalinowski J."/>
            <person name="Ruckert C."/>
        </authorList>
    </citation>
    <scope>NUCLEOTIDE SEQUENCE</scope>
    <source>
        <strain evidence="2">CGMCC 1.15533</strain>
    </source>
</reference>
<dbReference type="GO" id="GO:0010181">
    <property type="term" value="F:FMN binding"/>
    <property type="evidence" value="ECO:0007669"/>
    <property type="project" value="TreeGrafter"/>
</dbReference>
<dbReference type="GO" id="GO:0016491">
    <property type="term" value="F:oxidoreductase activity"/>
    <property type="evidence" value="ECO:0007669"/>
    <property type="project" value="InterPro"/>
</dbReference>
<dbReference type="InterPro" id="IPR050712">
    <property type="entry name" value="NAD(P)H-dep_reductase"/>
</dbReference>
<sequence length="183" mass="19826">MSKKILFIVGSLRKGSFNHQMAQVAEKALAGKAEVSYLDYSQVPLMNQDFELPTPAAVAKARDAVLAADAIWIFSPVYNWSIPGVVKNLLDWLSRALDLSDTTSASALHEKFVTVSSVANGTSPDEVFKEYSRLLPFIRMQVVEPFTGAPVNPEAWGTGELVLSEEKTAALATQAEALLAAIQ</sequence>
<protein>
    <submittedName>
        <fullName evidence="2">FMN reductase</fullName>
    </submittedName>
</protein>
<dbReference type="Gene3D" id="3.40.50.360">
    <property type="match status" value="1"/>
</dbReference>
<dbReference type="EMBL" id="BMJN01000016">
    <property type="protein sequence ID" value="GGE31676.1"/>
    <property type="molecule type" value="Genomic_DNA"/>
</dbReference>
<accession>A0A917A7E4</accession>
<keyword evidence="3" id="KW-1185">Reference proteome</keyword>
<dbReference type="Pfam" id="PF03358">
    <property type="entry name" value="FMN_red"/>
    <property type="match status" value="1"/>
</dbReference>
<dbReference type="InterPro" id="IPR005025">
    <property type="entry name" value="FMN_Rdtase-like_dom"/>
</dbReference>
<dbReference type="RefSeq" id="WP_068991947.1">
    <property type="nucleotide sequence ID" value="NZ_BMJN01000016.1"/>
</dbReference>
<evidence type="ECO:0000313" key="2">
    <source>
        <dbReference type="EMBL" id="GGE31676.1"/>
    </source>
</evidence>
<dbReference type="GO" id="GO:0005829">
    <property type="term" value="C:cytosol"/>
    <property type="evidence" value="ECO:0007669"/>
    <property type="project" value="TreeGrafter"/>
</dbReference>
<dbReference type="PANTHER" id="PTHR30543:SF21">
    <property type="entry name" value="NAD(P)H-DEPENDENT FMN REDUCTASE LOT6"/>
    <property type="match status" value="1"/>
</dbReference>
<name>A0A917A7E4_9STRE</name>